<feature type="transmembrane region" description="Helical" evidence="2">
    <location>
        <begin position="202"/>
        <end position="220"/>
    </location>
</feature>
<dbReference type="InterPro" id="IPR007813">
    <property type="entry name" value="PilN"/>
</dbReference>
<evidence type="ECO:0000313" key="3">
    <source>
        <dbReference type="EMBL" id="GAA4418977.1"/>
    </source>
</evidence>
<evidence type="ECO:0000256" key="1">
    <source>
        <dbReference type="SAM" id="MobiDB-lite"/>
    </source>
</evidence>
<comment type="caution">
    <text evidence="3">The sequence shown here is derived from an EMBL/GenBank/DDBJ whole genome shotgun (WGS) entry which is preliminary data.</text>
</comment>
<keyword evidence="4" id="KW-1185">Reference proteome</keyword>
<reference evidence="4" key="1">
    <citation type="journal article" date="2019" name="Int. J. Syst. Evol. Microbiol.">
        <title>The Global Catalogue of Microorganisms (GCM) 10K type strain sequencing project: providing services to taxonomists for standard genome sequencing and annotation.</title>
        <authorList>
            <consortium name="The Broad Institute Genomics Platform"/>
            <consortium name="The Broad Institute Genome Sequencing Center for Infectious Disease"/>
            <person name="Wu L."/>
            <person name="Ma J."/>
        </authorList>
    </citation>
    <scope>NUCLEOTIDE SEQUENCE [LARGE SCALE GENOMIC DNA]</scope>
    <source>
        <strain evidence="4">JCM 31890</strain>
    </source>
</reference>
<sequence>MTMIRHEARLFGLDLSGLGQDFQQAWQGMARWPLVAWLRPAARIDCLRPDGTTVACQGLRPLPRTHSAGKAPFVAVELPEDIVLRHQVRLPQLPAADRDAALALEAQRLSPFPATDTVWCVWQRGGAQNTADASQPAWQMAITSRALVQAHWDRVRPAVASRLGTPDAWPEIWIPRGDGAYESLAGFGESARQRAQAVGARVNIGILVLVLACLGALAVTPTAQLRLRAIDAAGRFEQVQAQAQPLLQQREAFVKAEGQLQNLVESMGAPVSVLQVLDAVTRALPDDTTLQTFQLTHSDAPARTPKVSITGQAPNAAALMQQLGNLPGFKEVRAPSPAVKPLGAVKESFTIEFVVDTAVFAPATTQAQAPAPMPAPAASAPAAAASAPQAAASGAAPAGAVPASSPVSAPQNAASAAATPASAASTPQAPSAKP</sequence>
<keyword evidence="2" id="KW-0472">Membrane</keyword>
<keyword evidence="2" id="KW-1133">Transmembrane helix</keyword>
<organism evidence="3 4">
    <name type="scientific">Acidovorax lacteus</name>
    <dbReference type="NCBI Taxonomy" id="1924988"/>
    <lineage>
        <taxon>Bacteria</taxon>
        <taxon>Pseudomonadati</taxon>
        <taxon>Pseudomonadota</taxon>
        <taxon>Betaproteobacteria</taxon>
        <taxon>Burkholderiales</taxon>
        <taxon>Comamonadaceae</taxon>
        <taxon>Acidovorax</taxon>
    </lineage>
</organism>
<evidence type="ECO:0000256" key="2">
    <source>
        <dbReference type="SAM" id="Phobius"/>
    </source>
</evidence>
<gene>
    <name evidence="3" type="ORF">GCM10023090_04560</name>
</gene>
<name>A0ABP8KY24_9BURK</name>
<evidence type="ECO:0000313" key="4">
    <source>
        <dbReference type="Proteomes" id="UP001501788"/>
    </source>
</evidence>
<evidence type="ECO:0008006" key="5">
    <source>
        <dbReference type="Google" id="ProtNLM"/>
    </source>
</evidence>
<dbReference type="Proteomes" id="UP001501788">
    <property type="component" value="Unassembled WGS sequence"/>
</dbReference>
<proteinExistence type="predicted"/>
<keyword evidence="2" id="KW-0812">Transmembrane</keyword>
<dbReference type="Pfam" id="PF05137">
    <property type="entry name" value="PilN"/>
    <property type="match status" value="1"/>
</dbReference>
<dbReference type="EMBL" id="BAABEX010000004">
    <property type="protein sequence ID" value="GAA4418977.1"/>
    <property type="molecule type" value="Genomic_DNA"/>
</dbReference>
<accession>A0ABP8KY24</accession>
<protein>
    <recommendedName>
        <fullName evidence="5">Fimbrial assembly protein</fullName>
    </recommendedName>
</protein>
<feature type="region of interest" description="Disordered" evidence="1">
    <location>
        <begin position="369"/>
        <end position="434"/>
    </location>
</feature>